<dbReference type="Proteomes" id="UP001595075">
    <property type="component" value="Unassembled WGS sequence"/>
</dbReference>
<keyword evidence="4" id="KW-1185">Reference proteome</keyword>
<sequence>MRLLHTATLKLEEFLASSPIDKLGVRRIPEYAILSHTWGQEELSYQDMTGDRTIAEQKAGFNKVRDSCWQARSNGYEYIWIDTCCIDKTSSAELSEAINSMFKWYKDSSVCYAYLSDVLVGSTQPSHISVQSFSTQENGLPPKYSRWFSRGWTLQELVAPTRLQFFDKNWISIGWKDDCIDVISSITNIDVFALNGGDLRRLTIARKMIWTAYRQTTRAEDMAYCLLGLFNINMPLMYGEGDKAFIRLQEEILKTSTDSSLFAWTNDLFFPGGYHPRASDLQGLLAPAPHYFLYSGDIHQFHSRIGGGFHAVSTSKGVQLEFLMCQDPYSLSHQVYLAILGCPIGPIPGHLPAIRLQRLGNTEDQFTRVELSKIHVFACVDPEGKISLDGFDPREPQNLLVDTDTMNDYPAWTIRSIFVKQDAQLDLPPAFWLSTSTPSNPKPTVIDGIPRDLWDPMNGILQPQEEPNYRLPRRMVKVGALLVRFQYEPTRIRYGVLIFGLAPSGQLPWCHLTIVPVPGGDMCKPPGLVFDMQAEIYQSTMTNDFLQRELDGFTVDIVDLGPGISKSKHSHACDSLQLFATVELRRVSGKEVYLLSLHHIEQNHAGNIVALRR</sequence>
<feature type="domain" description="Heterokaryon incompatibility" evidence="1">
    <location>
        <begin position="31"/>
        <end position="156"/>
    </location>
</feature>
<dbReference type="PANTHER" id="PTHR10622">
    <property type="entry name" value="HET DOMAIN-CONTAINING PROTEIN"/>
    <property type="match status" value="1"/>
</dbReference>
<dbReference type="PANTHER" id="PTHR10622:SF10">
    <property type="entry name" value="HET DOMAIN-CONTAINING PROTEIN"/>
    <property type="match status" value="1"/>
</dbReference>
<dbReference type="Pfam" id="PF26640">
    <property type="entry name" value="DUF8212"/>
    <property type="match status" value="1"/>
</dbReference>
<reference evidence="3 4" key="1">
    <citation type="journal article" date="2024" name="Commun. Biol.">
        <title>Comparative genomic analysis of thermophilic fungi reveals convergent evolutionary adaptations and gene losses.</title>
        <authorList>
            <person name="Steindorff A.S."/>
            <person name="Aguilar-Pontes M.V."/>
            <person name="Robinson A.J."/>
            <person name="Andreopoulos B."/>
            <person name="LaButti K."/>
            <person name="Kuo A."/>
            <person name="Mondo S."/>
            <person name="Riley R."/>
            <person name="Otillar R."/>
            <person name="Haridas S."/>
            <person name="Lipzen A."/>
            <person name="Grimwood J."/>
            <person name="Schmutz J."/>
            <person name="Clum A."/>
            <person name="Reid I.D."/>
            <person name="Moisan M.C."/>
            <person name="Butler G."/>
            <person name="Nguyen T.T.M."/>
            <person name="Dewar K."/>
            <person name="Conant G."/>
            <person name="Drula E."/>
            <person name="Henrissat B."/>
            <person name="Hansel C."/>
            <person name="Singer S."/>
            <person name="Hutchinson M.I."/>
            <person name="de Vries R.P."/>
            <person name="Natvig D.O."/>
            <person name="Powell A.J."/>
            <person name="Tsang A."/>
            <person name="Grigoriev I.V."/>
        </authorList>
    </citation>
    <scope>NUCLEOTIDE SEQUENCE [LARGE SCALE GENOMIC DNA]</scope>
    <source>
        <strain evidence="3 4">CBS 494.80</strain>
    </source>
</reference>
<dbReference type="EMBL" id="JAZHXI010000011">
    <property type="protein sequence ID" value="KAL2066398.1"/>
    <property type="molecule type" value="Genomic_DNA"/>
</dbReference>
<evidence type="ECO:0000259" key="1">
    <source>
        <dbReference type="Pfam" id="PF06985"/>
    </source>
</evidence>
<comment type="caution">
    <text evidence="3">The sequence shown here is derived from an EMBL/GenBank/DDBJ whole genome shotgun (WGS) entry which is preliminary data.</text>
</comment>
<dbReference type="Pfam" id="PF06985">
    <property type="entry name" value="HET"/>
    <property type="match status" value="1"/>
</dbReference>
<protein>
    <recommendedName>
        <fullName evidence="5">Heterokaryon incompatibility domain-containing protein</fullName>
    </recommendedName>
</protein>
<gene>
    <name evidence="3" type="ORF">VTL71DRAFT_2469</name>
</gene>
<evidence type="ECO:0000313" key="3">
    <source>
        <dbReference type="EMBL" id="KAL2066398.1"/>
    </source>
</evidence>
<accession>A0ABR4CB81</accession>
<organism evidence="3 4">
    <name type="scientific">Oculimacula yallundae</name>
    <dbReference type="NCBI Taxonomy" id="86028"/>
    <lineage>
        <taxon>Eukaryota</taxon>
        <taxon>Fungi</taxon>
        <taxon>Dikarya</taxon>
        <taxon>Ascomycota</taxon>
        <taxon>Pezizomycotina</taxon>
        <taxon>Leotiomycetes</taxon>
        <taxon>Helotiales</taxon>
        <taxon>Ploettnerulaceae</taxon>
        <taxon>Oculimacula</taxon>
    </lineage>
</organism>
<evidence type="ECO:0000259" key="2">
    <source>
        <dbReference type="Pfam" id="PF26640"/>
    </source>
</evidence>
<dbReference type="InterPro" id="IPR010730">
    <property type="entry name" value="HET"/>
</dbReference>
<evidence type="ECO:0008006" key="5">
    <source>
        <dbReference type="Google" id="ProtNLM"/>
    </source>
</evidence>
<proteinExistence type="predicted"/>
<evidence type="ECO:0000313" key="4">
    <source>
        <dbReference type="Proteomes" id="UP001595075"/>
    </source>
</evidence>
<feature type="domain" description="DUF8212" evidence="2">
    <location>
        <begin position="243"/>
        <end position="266"/>
    </location>
</feature>
<name>A0ABR4CB81_9HELO</name>
<dbReference type="InterPro" id="IPR058525">
    <property type="entry name" value="DUF8212"/>
</dbReference>